<sequence>MKKLLLSSLILLAPLSSISCKLNKNQEVNQTVVNKNFYQYAVIEKLLNELFNNNQILKKQYINQQENYSDHKIANLEYLLTLLPIFNPRDIRNNVSNFHIINHKAKEVLTQLLNHDWYWFLKNLNQFEYNFNPYNDRYFGSELEKILFKLFDSKDFSNQLKKQFQVDSLLINLESKIFSQIIEVDIENNNKLLNQNQYQDKKALYLIYDQNKAIKLLKYKSAEIVKYKVFPDLFVFKNTNNLREQITELENKINQNRNHLIDEEFSEIEPSYKKFVEDFKDDFLDDDIVYEINSHLKRSKSDQTQKDFEQLNELINKTFNSLNELVGSKDIINKQVFDNWKNIFINELLNDKYQKYFNSLKDKLSDNNFNSFVQKWSDNADQLLNKLQAKLPEIDVDKKFKLSEKHSDEKFYSFLEFNQYNSFLTETIDQINKVENLKNIKSDQAGINKILENYKILRYSWRSIKWS</sequence>
<dbReference type="EMBL" id="JAUSWP010000002">
    <property type="protein sequence ID" value="MDQ0567740.1"/>
    <property type="molecule type" value="Genomic_DNA"/>
</dbReference>
<feature type="coiled-coil region" evidence="1">
    <location>
        <begin position="40"/>
        <end position="67"/>
    </location>
</feature>
<comment type="caution">
    <text evidence="3">The sequence shown here is derived from an EMBL/GenBank/DDBJ whole genome shotgun (WGS) entry which is preliminary data.</text>
</comment>
<accession>A0ABU0NE82</accession>
<dbReference type="InterPro" id="IPR027593">
    <property type="entry name" value="Aro_clust"/>
</dbReference>
<feature type="chain" id="PRO_5047021647" evidence="2">
    <location>
        <begin position="20"/>
        <end position="467"/>
    </location>
</feature>
<name>A0ABU0NE82_9MOLU</name>
<dbReference type="NCBIfam" id="TIGR04313">
    <property type="entry name" value="aro_clust_Mycop"/>
    <property type="match status" value="1"/>
</dbReference>
<protein>
    <submittedName>
        <fullName evidence="3">Aromatic cluster surface protein</fullName>
    </submittedName>
</protein>
<reference evidence="3" key="1">
    <citation type="submission" date="2023-07" db="EMBL/GenBank/DDBJ databases">
        <title>Genomic Encyclopedia of Type Strains, Phase IV (KMG-IV): sequencing the most valuable type-strain genomes for metagenomic binning, comparative biology and taxonomic classification.</title>
        <authorList>
            <person name="Goeker M."/>
        </authorList>
    </citation>
    <scope>NUCLEOTIDE SEQUENCE [LARGE SCALE GENOMIC DNA]</scope>
    <source>
        <strain evidence="3">DSM 22019</strain>
    </source>
</reference>
<evidence type="ECO:0000313" key="4">
    <source>
        <dbReference type="Proteomes" id="UP001236620"/>
    </source>
</evidence>
<evidence type="ECO:0000256" key="2">
    <source>
        <dbReference type="SAM" id="SignalP"/>
    </source>
</evidence>
<organism evidence="3 4">
    <name type="scientific">Mycoplasma yeatsii</name>
    <dbReference type="NCBI Taxonomy" id="51365"/>
    <lineage>
        <taxon>Bacteria</taxon>
        <taxon>Bacillati</taxon>
        <taxon>Mycoplasmatota</taxon>
        <taxon>Mollicutes</taxon>
        <taxon>Mycoplasmataceae</taxon>
        <taxon>Mycoplasma</taxon>
    </lineage>
</organism>
<proteinExistence type="predicted"/>
<keyword evidence="4" id="KW-1185">Reference proteome</keyword>
<dbReference type="RefSeq" id="WP_307444669.1">
    <property type="nucleotide sequence ID" value="NZ_JAUSWP010000002.1"/>
</dbReference>
<dbReference type="PROSITE" id="PS51257">
    <property type="entry name" value="PROKAR_LIPOPROTEIN"/>
    <property type="match status" value="1"/>
</dbReference>
<evidence type="ECO:0000313" key="3">
    <source>
        <dbReference type="EMBL" id="MDQ0567740.1"/>
    </source>
</evidence>
<evidence type="ECO:0000256" key="1">
    <source>
        <dbReference type="SAM" id="Coils"/>
    </source>
</evidence>
<keyword evidence="1" id="KW-0175">Coiled coil</keyword>
<feature type="signal peptide" evidence="2">
    <location>
        <begin position="1"/>
        <end position="19"/>
    </location>
</feature>
<gene>
    <name evidence="3" type="ORF">J2Z63_000383</name>
</gene>
<keyword evidence="2" id="KW-0732">Signal</keyword>
<dbReference type="Proteomes" id="UP001236620">
    <property type="component" value="Unassembled WGS sequence"/>
</dbReference>